<dbReference type="AlphaFoldDB" id="A0A2P8DNQ9"/>
<dbReference type="InterPro" id="IPR050641">
    <property type="entry name" value="RIFMO-like"/>
</dbReference>
<protein>
    <submittedName>
        <fullName evidence="5">4,5-epoxidase</fullName>
    </submittedName>
</protein>
<dbReference type="GO" id="GO:0071949">
    <property type="term" value="F:FAD binding"/>
    <property type="evidence" value="ECO:0007669"/>
    <property type="project" value="InterPro"/>
</dbReference>
<dbReference type="SUPFAM" id="SSF51905">
    <property type="entry name" value="FAD/NAD(P)-binding domain"/>
    <property type="match status" value="1"/>
</dbReference>
<dbReference type="GO" id="GO:0016709">
    <property type="term" value="F:oxidoreductase activity, acting on paired donors, with incorporation or reduction of molecular oxygen, NAD(P)H as one donor, and incorporation of one atom of oxygen"/>
    <property type="evidence" value="ECO:0007669"/>
    <property type="project" value="UniProtKB-ARBA"/>
</dbReference>
<keyword evidence="6" id="KW-1185">Reference proteome</keyword>
<evidence type="ECO:0000259" key="4">
    <source>
        <dbReference type="Pfam" id="PF01494"/>
    </source>
</evidence>
<dbReference type="Proteomes" id="UP000240542">
    <property type="component" value="Unassembled WGS sequence"/>
</dbReference>
<evidence type="ECO:0000313" key="5">
    <source>
        <dbReference type="EMBL" id="PSK98855.1"/>
    </source>
</evidence>
<evidence type="ECO:0000256" key="3">
    <source>
        <dbReference type="ARBA" id="ARBA00022827"/>
    </source>
</evidence>
<gene>
    <name evidence="5" type="ORF">CLV63_10479</name>
</gene>
<dbReference type="Gene3D" id="3.30.70.2450">
    <property type="match status" value="1"/>
</dbReference>
<dbReference type="Gene3D" id="3.40.30.120">
    <property type="match status" value="1"/>
</dbReference>
<comment type="cofactor">
    <cofactor evidence="1">
        <name>FAD</name>
        <dbReference type="ChEBI" id="CHEBI:57692"/>
    </cofactor>
</comment>
<dbReference type="RefSeq" id="WP_106582188.1">
    <property type="nucleotide sequence ID" value="NZ_PYGA01000004.1"/>
</dbReference>
<dbReference type="Pfam" id="PF01494">
    <property type="entry name" value="FAD_binding_3"/>
    <property type="match status" value="1"/>
</dbReference>
<keyword evidence="3" id="KW-0274">FAD</keyword>
<dbReference type="PRINTS" id="PR00420">
    <property type="entry name" value="RNGMNOXGNASE"/>
</dbReference>
<dbReference type="PROSITE" id="PS51257">
    <property type="entry name" value="PROKAR_LIPOPROTEIN"/>
    <property type="match status" value="1"/>
</dbReference>
<dbReference type="EMBL" id="PYGA01000004">
    <property type="protein sequence ID" value="PSK98855.1"/>
    <property type="molecule type" value="Genomic_DNA"/>
</dbReference>
<evidence type="ECO:0000256" key="1">
    <source>
        <dbReference type="ARBA" id="ARBA00001974"/>
    </source>
</evidence>
<dbReference type="InterPro" id="IPR036188">
    <property type="entry name" value="FAD/NAD-bd_sf"/>
</dbReference>
<feature type="domain" description="FAD-binding" evidence="4">
    <location>
        <begin position="6"/>
        <end position="349"/>
    </location>
</feature>
<dbReference type="InterPro" id="IPR002938">
    <property type="entry name" value="FAD-bd"/>
</dbReference>
<dbReference type="Pfam" id="PF21274">
    <property type="entry name" value="Rng_hyd_C"/>
    <property type="match status" value="1"/>
</dbReference>
<evidence type="ECO:0000313" key="6">
    <source>
        <dbReference type="Proteomes" id="UP000240542"/>
    </source>
</evidence>
<comment type="caution">
    <text evidence="5">The sequence shown here is derived from an EMBL/GenBank/DDBJ whole genome shotgun (WGS) entry which is preliminary data.</text>
</comment>
<proteinExistence type="predicted"/>
<sequence>MREPNNVLVVGAGPTGLALACALAAQHVPVRVVDRADGPSATSRANILHARGVEVLDRLGALGDLPEQALAPQGIAMHAQGRRLTTMRFAPMAEDSSQALFISQAQVEGELRRRLAELGTEVEWGIRITGVEQDADGVTVHTAEGPPLRADRVVGCDGAHSAVRQAAGIDFPGVSVVERFLLADVHATWDRDRSMSSGWFHRDGLVLAMPMRTKDEERNGSGDLWRLMADLPPSETGERLGEQQILDRFAELIPVRSGEAGPKVSDPVWTSVFRVHRRLAADYRCGRVLLAGDAAHIHSPIGGQGMNTGIGDAENLGWKLALVSHGRAGDALLDTYTAERRPLAAEVLSTTTTNTRLLVGEGAVTRLVRDYALIPLLGMPAMQRKATAAASQLWVTYRKGPLGGRTAKGGLRPGDRIPDRECRRDDGTPVRLTRALGAGWVLLAPDAAPVPELAAAARERLGAGVAVLHPGAGCPESGALLVRPDGHLAWRGSTAEGLRRWLAAALETGSVVR</sequence>
<organism evidence="5 6">
    <name type="scientific">Murinocardiopsis flavida</name>
    <dbReference type="NCBI Taxonomy" id="645275"/>
    <lineage>
        <taxon>Bacteria</taxon>
        <taxon>Bacillati</taxon>
        <taxon>Actinomycetota</taxon>
        <taxon>Actinomycetes</taxon>
        <taxon>Streptosporangiales</taxon>
        <taxon>Nocardiopsidaceae</taxon>
        <taxon>Murinocardiopsis</taxon>
    </lineage>
</organism>
<evidence type="ECO:0000256" key="2">
    <source>
        <dbReference type="ARBA" id="ARBA00022630"/>
    </source>
</evidence>
<accession>A0A2P8DNQ9</accession>
<dbReference type="PANTHER" id="PTHR43004">
    <property type="entry name" value="TRK SYSTEM POTASSIUM UPTAKE PROTEIN"/>
    <property type="match status" value="1"/>
</dbReference>
<dbReference type="Gene3D" id="3.50.50.60">
    <property type="entry name" value="FAD/NAD(P)-binding domain"/>
    <property type="match status" value="1"/>
</dbReference>
<dbReference type="OrthoDB" id="8670884at2"/>
<name>A0A2P8DNQ9_9ACTN</name>
<dbReference type="PANTHER" id="PTHR43004:SF19">
    <property type="entry name" value="BINDING MONOOXYGENASE, PUTATIVE (JCVI)-RELATED"/>
    <property type="match status" value="1"/>
</dbReference>
<reference evidence="5 6" key="1">
    <citation type="submission" date="2018-03" db="EMBL/GenBank/DDBJ databases">
        <title>Genomic Encyclopedia of Archaeal and Bacterial Type Strains, Phase II (KMG-II): from individual species to whole genera.</title>
        <authorList>
            <person name="Goeker M."/>
        </authorList>
    </citation>
    <scope>NUCLEOTIDE SEQUENCE [LARGE SCALE GENOMIC DNA]</scope>
    <source>
        <strain evidence="5 6">DSM 45312</strain>
    </source>
</reference>
<keyword evidence="2" id="KW-0285">Flavoprotein</keyword>